<dbReference type="RefSeq" id="XP_006694369.1">
    <property type="nucleotide sequence ID" value="XM_006694306.1"/>
</dbReference>
<keyword evidence="3" id="KW-1185">Reference proteome</keyword>
<evidence type="ECO:0000256" key="1">
    <source>
        <dbReference type="SAM" id="MobiDB-lite"/>
    </source>
</evidence>
<dbReference type="AlphaFoldDB" id="G0S4B5"/>
<dbReference type="Proteomes" id="UP000008066">
    <property type="component" value="Unassembled WGS sequence"/>
</dbReference>
<dbReference type="HOGENOM" id="CLU_2704599_0_0_1"/>
<sequence length="73" mass="8329">MGGQAEEEGSKEEDFKEKDDAEEGMNSEEETEEEGTEVDSAEEVGGRGTHSTYCWIRKKRNKVKVYLNKIQEL</sequence>
<feature type="compositionally biased region" description="Acidic residues" evidence="1">
    <location>
        <begin position="20"/>
        <end position="42"/>
    </location>
</feature>
<dbReference type="GeneID" id="18257996"/>
<evidence type="ECO:0000313" key="2">
    <source>
        <dbReference type="EMBL" id="EGS22073.1"/>
    </source>
</evidence>
<reference evidence="2 3" key="1">
    <citation type="journal article" date="2011" name="Cell">
        <title>Insight into structure and assembly of the nuclear pore complex by utilizing the genome of a eukaryotic thermophile.</title>
        <authorList>
            <person name="Amlacher S."/>
            <person name="Sarges P."/>
            <person name="Flemming D."/>
            <person name="van Noort V."/>
            <person name="Kunze R."/>
            <person name="Devos D.P."/>
            <person name="Arumugam M."/>
            <person name="Bork P."/>
            <person name="Hurt E."/>
        </authorList>
    </citation>
    <scope>NUCLEOTIDE SEQUENCE [LARGE SCALE GENOMIC DNA]</scope>
    <source>
        <strain evidence="3">DSM 1495 / CBS 144.50 / IMI 039719</strain>
    </source>
</reference>
<protein>
    <submittedName>
        <fullName evidence="2">Uncharacterized protein</fullName>
    </submittedName>
</protein>
<dbReference type="KEGG" id="cthr:CTHT_0039580"/>
<evidence type="ECO:0000313" key="3">
    <source>
        <dbReference type="Proteomes" id="UP000008066"/>
    </source>
</evidence>
<organism evidence="3">
    <name type="scientific">Chaetomium thermophilum (strain DSM 1495 / CBS 144.50 / IMI 039719)</name>
    <name type="common">Thermochaetoides thermophila</name>
    <dbReference type="NCBI Taxonomy" id="759272"/>
    <lineage>
        <taxon>Eukaryota</taxon>
        <taxon>Fungi</taxon>
        <taxon>Dikarya</taxon>
        <taxon>Ascomycota</taxon>
        <taxon>Pezizomycotina</taxon>
        <taxon>Sordariomycetes</taxon>
        <taxon>Sordariomycetidae</taxon>
        <taxon>Sordariales</taxon>
        <taxon>Chaetomiaceae</taxon>
        <taxon>Thermochaetoides</taxon>
    </lineage>
</organism>
<gene>
    <name evidence="2" type="ORF">CTHT_0039580</name>
</gene>
<dbReference type="EMBL" id="GL988041">
    <property type="protein sequence ID" value="EGS22073.1"/>
    <property type="molecule type" value="Genomic_DNA"/>
</dbReference>
<feature type="region of interest" description="Disordered" evidence="1">
    <location>
        <begin position="1"/>
        <end position="50"/>
    </location>
</feature>
<accession>G0S4B5</accession>
<feature type="compositionally biased region" description="Acidic residues" evidence="1">
    <location>
        <begin position="1"/>
        <end position="11"/>
    </location>
</feature>
<proteinExistence type="predicted"/>
<name>G0S4B5_CHATD</name>